<dbReference type="InterPro" id="IPR036188">
    <property type="entry name" value="FAD/NAD-bd_sf"/>
</dbReference>
<proteinExistence type="predicted"/>
<evidence type="ECO:0000313" key="2">
    <source>
        <dbReference type="Proteomes" id="UP000475249"/>
    </source>
</evidence>
<keyword evidence="2" id="KW-1185">Reference proteome</keyword>
<dbReference type="EMBL" id="WXYO01000001">
    <property type="protein sequence ID" value="NAS10777.1"/>
    <property type="molecule type" value="Genomic_DNA"/>
</dbReference>
<dbReference type="Gene3D" id="3.50.50.60">
    <property type="entry name" value="FAD/NAD(P)-binding domain"/>
    <property type="match status" value="1"/>
</dbReference>
<dbReference type="Pfam" id="PF05834">
    <property type="entry name" value="Lycopene_cycl"/>
    <property type="match status" value="1"/>
</dbReference>
<dbReference type="RefSeq" id="WP_161433565.1">
    <property type="nucleotide sequence ID" value="NZ_WXYO01000001.1"/>
</dbReference>
<dbReference type="AlphaFoldDB" id="A0A6L9E7S3"/>
<dbReference type="SUPFAM" id="SSF51905">
    <property type="entry name" value="FAD/NAD(P)-binding domain"/>
    <property type="match status" value="1"/>
</dbReference>
<protein>
    <submittedName>
        <fullName evidence="1">NAD(P)-binding domain-containing protein</fullName>
    </submittedName>
</protein>
<organism evidence="1 2">
    <name type="scientific">Poritiphilus flavus</name>
    <dbReference type="NCBI Taxonomy" id="2697053"/>
    <lineage>
        <taxon>Bacteria</taxon>
        <taxon>Pseudomonadati</taxon>
        <taxon>Bacteroidota</taxon>
        <taxon>Flavobacteriia</taxon>
        <taxon>Flavobacteriales</taxon>
        <taxon>Flavobacteriaceae</taxon>
        <taxon>Poritiphilus</taxon>
    </lineage>
</organism>
<dbReference type="Proteomes" id="UP000475249">
    <property type="component" value="Unassembled WGS sequence"/>
</dbReference>
<reference evidence="1 2" key="1">
    <citation type="submission" date="2020-01" db="EMBL/GenBank/DDBJ databases">
        <title>Bacteria diversity of Porities sp.</title>
        <authorList>
            <person name="Wang G."/>
        </authorList>
    </citation>
    <scope>NUCLEOTIDE SEQUENCE [LARGE SCALE GENOMIC DNA]</scope>
    <source>
        <strain evidence="1 2">R33</strain>
    </source>
</reference>
<gene>
    <name evidence="1" type="ORF">GTQ38_02115</name>
</gene>
<comment type="caution">
    <text evidence="1">The sequence shown here is derived from an EMBL/GenBank/DDBJ whole genome shotgun (WGS) entry which is preliminary data.</text>
</comment>
<sequence length="380" mass="43521">MADFDYIIIGAGAAGLMLADALGSESYFSGKSILLLDKDEKKSNDRTWCFWETAPGKLDKLVHKSWPDIIFKAENFSKRLPINPYYYKMIRGSDFYSEYFKRLQQYNKVSFSNGEVLNVSEEAESVVVRTTAHTYTATQVFNSIFDYNIPKAQHKYPLLQQHFIGWFIKTDKAVFDKDAATFMDFSIAQKGNTRFMYVLPFAPDVALVEYTLFSEELLEDAEYEHAIQEYLKADLGLGSYEILDKEKGNIPMTVFDFTALNSNRILNIGIAGGWAKASTGFTFMNTRKKVAALVDHLKAGKAPGEFRSKSKFRLYDMLLLDVLHRDNQLGSAVFRSLFQKRDPRLVLKFLDEDTNLWEDLKVITACPTKPFLKALLKRLF</sequence>
<name>A0A6L9E7S3_9FLAO</name>
<accession>A0A6L9E7S3</accession>
<evidence type="ECO:0000313" key="1">
    <source>
        <dbReference type="EMBL" id="NAS10777.1"/>
    </source>
</evidence>